<reference evidence="2" key="1">
    <citation type="submission" date="2024-05" db="EMBL/GenBank/DDBJ databases">
        <title>Genome sequencing of novel strain.</title>
        <authorList>
            <person name="Ganbat D."/>
            <person name="Ganbat S."/>
            <person name="Lee S.-J."/>
        </authorList>
    </citation>
    <scope>NUCLEOTIDE SEQUENCE</scope>
    <source>
        <strain evidence="2">SMD15-11</strain>
    </source>
</reference>
<proteinExistence type="predicted"/>
<gene>
    <name evidence="2" type="ORF">AAIA72_14600</name>
</gene>
<dbReference type="NCBIfam" id="TIGR02595">
    <property type="entry name" value="PEP_CTERM"/>
    <property type="match status" value="1"/>
</dbReference>
<name>A0AB39UV09_9GAMM</name>
<dbReference type="InterPro" id="IPR013424">
    <property type="entry name" value="Ice-binding_C"/>
</dbReference>
<evidence type="ECO:0000313" key="2">
    <source>
        <dbReference type="EMBL" id="XDT72010.1"/>
    </source>
</evidence>
<protein>
    <submittedName>
        <fullName evidence="2">PEP-CTERM sorting domain-containing protein</fullName>
    </submittedName>
</protein>
<dbReference type="EMBL" id="CP154858">
    <property type="protein sequence ID" value="XDT72010.1"/>
    <property type="molecule type" value="Genomic_DNA"/>
</dbReference>
<dbReference type="Pfam" id="PF07589">
    <property type="entry name" value="PEP-CTERM"/>
    <property type="match status" value="1"/>
</dbReference>
<dbReference type="KEGG" id="tcd:AAIA72_14600"/>
<sequence length="248" mass="27068">MALFLLHVFHALRGRPYRLRKAPRQIKTEGNFIMTLKQIILSLGTASMLFAQSAQAGWIDWSSPYTGVMDAGGTTVNVTLSGTPWNHVDGDHYYNHASTGYTSPTGTYAGMAPSDLIRVNTGSIFTLTFDKPVEDLYMAMVSIGAPWKSVTFDFTDPFTVVSAGPNRWGYNGYSVSGTQFVGTEYNGILHFSGTFSNISFSTTSENWYGFNFASYDPAVTVPEPGALGLLGISLLGLSLARRRRALVK</sequence>
<accession>A0AB39UV09</accession>
<evidence type="ECO:0000259" key="1">
    <source>
        <dbReference type="Pfam" id="PF07589"/>
    </source>
</evidence>
<dbReference type="RefSeq" id="WP_369601031.1">
    <property type="nucleotide sequence ID" value="NZ_CP154858.1"/>
</dbReference>
<dbReference type="AlphaFoldDB" id="A0AB39UV09"/>
<organism evidence="2">
    <name type="scientific">Thermohahella caldifontis</name>
    <dbReference type="NCBI Taxonomy" id="3142973"/>
    <lineage>
        <taxon>Bacteria</taxon>
        <taxon>Pseudomonadati</taxon>
        <taxon>Pseudomonadota</taxon>
        <taxon>Gammaproteobacteria</taxon>
        <taxon>Oceanospirillales</taxon>
        <taxon>Hahellaceae</taxon>
        <taxon>Thermohahella</taxon>
    </lineage>
</organism>
<feature type="domain" description="Ice-binding protein C-terminal" evidence="1">
    <location>
        <begin position="220"/>
        <end position="244"/>
    </location>
</feature>